<dbReference type="EMBL" id="AMCI01000191">
    <property type="protein sequence ID" value="EJX10407.1"/>
    <property type="molecule type" value="Genomic_DNA"/>
</dbReference>
<name>J9GQ31_9ZZZZ</name>
<gene>
    <name evidence="1" type="ORF">EVA_01328</name>
</gene>
<comment type="caution">
    <text evidence="1">The sequence shown here is derived from an EMBL/GenBank/DDBJ whole genome shotgun (WGS) entry which is preliminary data.</text>
</comment>
<sequence length="295" mass="33672">MRIRWIGHHRIHIKRFAYLRTFCKNGPVLIQRVCTTSVNVIRNNTTHHKVHTRQVVGVLLQLLRIILHTVLVLNVLTDGLTYSDQQRTGTTGGVVNFQRSLILVMFCHDFRHEDSYFMRRIELTRLFPCIGSKVTDQILIHIAQHVVVLTAIGGNILDQFDKPFQRLGLCRGIGTQFAQSGLQGFEDVLIHTLVLRTHQAVETVEGCTQVAHVEIAVALQPSAKEVLVLDKVADVVLTEINHHHHLLVIVIFYKVRQVFIRPVIFILQVAHLIVRKELVENQAKDIILVFVCLNL</sequence>
<proteinExistence type="predicted"/>
<organism evidence="1">
    <name type="scientific">gut metagenome</name>
    <dbReference type="NCBI Taxonomy" id="749906"/>
    <lineage>
        <taxon>unclassified sequences</taxon>
        <taxon>metagenomes</taxon>
        <taxon>organismal metagenomes</taxon>
    </lineage>
</organism>
<reference evidence="1" key="1">
    <citation type="journal article" date="2012" name="PLoS ONE">
        <title>Gene sets for utilization of primary and secondary nutrition supplies in the distal gut of endangered iberian lynx.</title>
        <authorList>
            <person name="Alcaide M."/>
            <person name="Messina E."/>
            <person name="Richter M."/>
            <person name="Bargiela R."/>
            <person name="Peplies J."/>
            <person name="Huws S.A."/>
            <person name="Newbold C.J."/>
            <person name="Golyshin P.N."/>
            <person name="Simon M.A."/>
            <person name="Lopez G."/>
            <person name="Yakimov M.M."/>
            <person name="Ferrer M."/>
        </authorList>
    </citation>
    <scope>NUCLEOTIDE SEQUENCE</scope>
</reference>
<dbReference type="AlphaFoldDB" id="J9GQ31"/>
<protein>
    <submittedName>
        <fullName evidence="1">Uncharacterized protein</fullName>
    </submittedName>
</protein>
<accession>J9GQ31</accession>
<evidence type="ECO:0000313" key="1">
    <source>
        <dbReference type="EMBL" id="EJX10407.1"/>
    </source>
</evidence>